<keyword evidence="3" id="KW-1185">Reference proteome</keyword>
<proteinExistence type="predicted"/>
<dbReference type="InParanoid" id="A0A2I3RG62"/>
<reference evidence="2 3" key="1">
    <citation type="journal article" date="2005" name="Nature">
        <title>Initial sequence of the chimpanzee genome and comparison with the human genome.</title>
        <authorList>
            <consortium name="Chimpanzee sequencing and analysis consortium"/>
        </authorList>
    </citation>
    <scope>NUCLEOTIDE SEQUENCE [LARGE SCALE GENOMIC DNA]</scope>
</reference>
<dbReference type="Ensembl" id="ENSPTRT00000108248.1">
    <property type="protein sequence ID" value="ENSPTRP00000063634.1"/>
    <property type="gene ID" value="ENSPTRG00000049293.1"/>
</dbReference>
<evidence type="ECO:0000313" key="3">
    <source>
        <dbReference type="Proteomes" id="UP000002277"/>
    </source>
</evidence>
<dbReference type="Proteomes" id="UP000002277">
    <property type="component" value="Chromosome 12"/>
</dbReference>
<reference evidence="2" key="2">
    <citation type="submission" date="2025-08" db="UniProtKB">
        <authorList>
            <consortium name="Ensembl"/>
        </authorList>
    </citation>
    <scope>IDENTIFICATION</scope>
</reference>
<accession>A0A2I3RG62</accession>
<dbReference type="OMA" id="MLHWGRV"/>
<organism evidence="2 3">
    <name type="scientific">Pan troglodytes</name>
    <name type="common">Chimpanzee</name>
    <dbReference type="NCBI Taxonomy" id="9598"/>
    <lineage>
        <taxon>Eukaryota</taxon>
        <taxon>Metazoa</taxon>
        <taxon>Chordata</taxon>
        <taxon>Craniata</taxon>
        <taxon>Vertebrata</taxon>
        <taxon>Euteleostomi</taxon>
        <taxon>Mammalia</taxon>
        <taxon>Eutheria</taxon>
        <taxon>Euarchontoglires</taxon>
        <taxon>Primates</taxon>
        <taxon>Haplorrhini</taxon>
        <taxon>Catarrhini</taxon>
        <taxon>Hominidae</taxon>
        <taxon>Pan</taxon>
    </lineage>
</organism>
<sequence>MLYWGNVALVLPTPYLHLSLTLLLSPEWLGEMGRGLPWPGHLVAAWIAHTANELGRGAIF</sequence>
<evidence type="ECO:0000256" key="1">
    <source>
        <dbReference type="SAM" id="SignalP"/>
    </source>
</evidence>
<dbReference type="GeneTree" id="ENSGT00910000146914"/>
<keyword evidence="1" id="KW-0732">Signal</keyword>
<protein>
    <submittedName>
        <fullName evidence="2">Uncharacterized protein</fullName>
    </submittedName>
</protein>
<name>A0A2I3RG62_PANTR</name>
<dbReference type="EMBL" id="AACZ04012931">
    <property type="status" value="NOT_ANNOTATED_CDS"/>
    <property type="molecule type" value="Genomic_DNA"/>
</dbReference>
<dbReference type="Bgee" id="ENSPTRG00000049293">
    <property type="expression patterns" value="Expressed in cortex of kidney and 21 other cell types or tissues"/>
</dbReference>
<feature type="chain" id="PRO_5014195116" evidence="1">
    <location>
        <begin position="22"/>
        <end position="60"/>
    </location>
</feature>
<dbReference type="AlphaFoldDB" id="A0A2I3RG62"/>
<feature type="signal peptide" evidence="1">
    <location>
        <begin position="1"/>
        <end position="21"/>
    </location>
</feature>
<evidence type="ECO:0000313" key="2">
    <source>
        <dbReference type="Ensembl" id="ENSPTRP00000063634.1"/>
    </source>
</evidence>
<reference evidence="2" key="3">
    <citation type="submission" date="2025-09" db="UniProtKB">
        <authorList>
            <consortium name="Ensembl"/>
        </authorList>
    </citation>
    <scope>IDENTIFICATION</scope>
</reference>